<name>A0ABT9QSE5_9ACTN</name>
<evidence type="ECO:0000256" key="4">
    <source>
        <dbReference type="ARBA" id="ARBA00013346"/>
    </source>
</evidence>
<reference evidence="12 13" key="1">
    <citation type="submission" date="2023-07" db="EMBL/GenBank/DDBJ databases">
        <title>Sequencing the genomes of 1000 actinobacteria strains.</title>
        <authorList>
            <person name="Klenk H.-P."/>
        </authorList>
    </citation>
    <scope>NUCLEOTIDE SEQUENCE [LARGE SCALE GENOMIC DNA]</scope>
    <source>
        <strain evidence="12 13">DSM 46740</strain>
    </source>
</reference>
<evidence type="ECO:0000313" key="13">
    <source>
        <dbReference type="Proteomes" id="UP001225356"/>
    </source>
</evidence>
<evidence type="ECO:0000313" key="12">
    <source>
        <dbReference type="EMBL" id="MDP9849667.1"/>
    </source>
</evidence>
<evidence type="ECO:0000256" key="7">
    <source>
        <dbReference type="ARBA" id="ARBA00022679"/>
    </source>
</evidence>
<dbReference type="RefSeq" id="WP_307567639.1">
    <property type="nucleotide sequence ID" value="NZ_JAUSQU010000001.1"/>
</dbReference>
<dbReference type="Proteomes" id="UP001225356">
    <property type="component" value="Unassembled WGS sequence"/>
</dbReference>
<evidence type="ECO:0000256" key="2">
    <source>
        <dbReference type="ARBA" id="ARBA00005369"/>
    </source>
</evidence>
<dbReference type="PANTHER" id="PTHR11579:SF0">
    <property type="entry name" value="PROTEIN-L-ISOASPARTATE(D-ASPARTATE) O-METHYLTRANSFERASE"/>
    <property type="match status" value="1"/>
</dbReference>
<dbReference type="GO" id="GO:0032259">
    <property type="term" value="P:methylation"/>
    <property type="evidence" value="ECO:0007669"/>
    <property type="project" value="UniProtKB-KW"/>
</dbReference>
<dbReference type="EMBL" id="JAUSQU010000001">
    <property type="protein sequence ID" value="MDP9849667.1"/>
    <property type="molecule type" value="Genomic_DNA"/>
</dbReference>
<evidence type="ECO:0000256" key="6">
    <source>
        <dbReference type="ARBA" id="ARBA00022603"/>
    </source>
</evidence>
<evidence type="ECO:0000256" key="11">
    <source>
        <dbReference type="ARBA" id="ARBA00031350"/>
    </source>
</evidence>
<dbReference type="SUPFAM" id="SSF53335">
    <property type="entry name" value="S-adenosyl-L-methionine-dependent methyltransferases"/>
    <property type="match status" value="1"/>
</dbReference>
<evidence type="ECO:0000256" key="9">
    <source>
        <dbReference type="ARBA" id="ARBA00030757"/>
    </source>
</evidence>
<dbReference type="EC" id="2.1.1.77" evidence="3"/>
<comment type="similarity">
    <text evidence="2">Belongs to the methyltransferase superfamily. L-isoaspartyl/D-aspartyl protein methyltransferase family.</text>
</comment>
<organism evidence="12 13">
    <name type="scientific">Streptosporangium lutulentum</name>
    <dbReference type="NCBI Taxonomy" id="1461250"/>
    <lineage>
        <taxon>Bacteria</taxon>
        <taxon>Bacillati</taxon>
        <taxon>Actinomycetota</taxon>
        <taxon>Actinomycetes</taxon>
        <taxon>Streptosporangiales</taxon>
        <taxon>Streptosporangiaceae</taxon>
        <taxon>Streptosporangium</taxon>
    </lineage>
</organism>
<keyword evidence="8" id="KW-0949">S-adenosyl-L-methionine</keyword>
<dbReference type="GO" id="GO:0008168">
    <property type="term" value="F:methyltransferase activity"/>
    <property type="evidence" value="ECO:0007669"/>
    <property type="project" value="UniProtKB-KW"/>
</dbReference>
<dbReference type="InterPro" id="IPR029063">
    <property type="entry name" value="SAM-dependent_MTases_sf"/>
</dbReference>
<dbReference type="InterPro" id="IPR000682">
    <property type="entry name" value="PCMT"/>
</dbReference>
<proteinExistence type="inferred from homology"/>
<comment type="caution">
    <text evidence="12">The sequence shown here is derived from an EMBL/GenBank/DDBJ whole genome shotgun (WGS) entry which is preliminary data.</text>
</comment>
<accession>A0ABT9QSE5</accession>
<dbReference type="Gene3D" id="3.40.50.150">
    <property type="entry name" value="Vaccinia Virus protein VP39"/>
    <property type="match status" value="1"/>
</dbReference>
<dbReference type="InterPro" id="IPR026448">
    <property type="entry name" value="Methyltr_grasp"/>
</dbReference>
<evidence type="ECO:0000256" key="3">
    <source>
        <dbReference type="ARBA" id="ARBA00011890"/>
    </source>
</evidence>
<dbReference type="PANTHER" id="PTHR11579">
    <property type="entry name" value="PROTEIN-L-ISOASPARTATE O-METHYLTRANSFERASE"/>
    <property type="match status" value="1"/>
</dbReference>
<gene>
    <name evidence="12" type="ORF">J2853_008878</name>
</gene>
<evidence type="ECO:0000256" key="5">
    <source>
        <dbReference type="ARBA" id="ARBA00022490"/>
    </source>
</evidence>
<sequence length="377" mass="40479">MSDSDTAAQLRLALAEKISSPGWRHALEAVPRELFLGDAVYRQEPGRGWVPIRRPELSAEDWLALAYTDETWVTQIDGVMAEDATGPVTILRPTSSSTFPGLVVRMLETAGIGEGDTVLEIGTGTGYSTSLMCHRLGDKAVTSIEYDPVVAARAKAAIAQAGYAPILVHGDGLLGYDDAAPYDRLIATCAVRTIPLAWLWQVRAGGTITAPTRGWLDGVAFAHLQVAEDGSASGRFVNDDVYFMTARPHLPPPRPPLVMGRGAMSESRIDPAILQDDTALFVAQLAAPQAQHSWAEETRMLSDTGTGSQADVRPNPVGGWTVHQHGPLRLWDAVEDALLTWRGAGSPHQSAFGLTVTQKSQYVWLGEPGGPSWDLPA</sequence>
<keyword evidence="13" id="KW-1185">Reference proteome</keyword>
<dbReference type="CDD" id="cd02440">
    <property type="entry name" value="AdoMet_MTases"/>
    <property type="match status" value="1"/>
</dbReference>
<evidence type="ECO:0000256" key="1">
    <source>
        <dbReference type="ARBA" id="ARBA00004496"/>
    </source>
</evidence>
<dbReference type="NCBIfam" id="TIGR04188">
    <property type="entry name" value="methyltr_grsp"/>
    <property type="match status" value="1"/>
</dbReference>
<comment type="subcellular location">
    <subcellularLocation>
        <location evidence="1">Cytoplasm</location>
    </subcellularLocation>
</comment>
<keyword evidence="5" id="KW-0963">Cytoplasm</keyword>
<keyword evidence="6 12" id="KW-0489">Methyltransferase</keyword>
<evidence type="ECO:0000256" key="8">
    <source>
        <dbReference type="ARBA" id="ARBA00022691"/>
    </source>
</evidence>
<keyword evidence="7" id="KW-0808">Transferase</keyword>
<dbReference type="Pfam" id="PF01135">
    <property type="entry name" value="PCMT"/>
    <property type="match status" value="1"/>
</dbReference>
<protein>
    <recommendedName>
        <fullName evidence="4">Protein-L-isoaspartate O-methyltransferase</fullName>
        <ecNumber evidence="3">2.1.1.77</ecNumber>
    </recommendedName>
    <alternativeName>
        <fullName evidence="11">L-isoaspartyl protein carboxyl methyltransferase</fullName>
    </alternativeName>
    <alternativeName>
        <fullName evidence="9">Protein L-isoaspartyl methyltransferase</fullName>
    </alternativeName>
    <alternativeName>
        <fullName evidence="10">Protein-beta-aspartate methyltransferase</fullName>
    </alternativeName>
</protein>
<evidence type="ECO:0000256" key="10">
    <source>
        <dbReference type="ARBA" id="ARBA00031323"/>
    </source>
</evidence>